<dbReference type="Gene3D" id="3.10.180.10">
    <property type="entry name" value="2,3-Dihydroxybiphenyl 1,2-Dioxygenase, domain 1"/>
    <property type="match status" value="1"/>
</dbReference>
<reference evidence="2" key="1">
    <citation type="submission" date="2023-02" db="EMBL/GenBank/DDBJ databases">
        <title>Nocardiopsis ansamitocini NBRC 112285.</title>
        <authorList>
            <person name="Ichikawa N."/>
            <person name="Sato H."/>
            <person name="Tonouchi N."/>
        </authorList>
    </citation>
    <scope>NUCLEOTIDE SEQUENCE</scope>
    <source>
        <strain evidence="2">NBRC 112285</strain>
    </source>
</reference>
<gene>
    <name evidence="2" type="ORF">Nans01_31140</name>
</gene>
<dbReference type="RefSeq" id="WP_285760243.1">
    <property type="nucleotide sequence ID" value="NZ_BSQG01000005.1"/>
</dbReference>
<dbReference type="PANTHER" id="PTHR35908:SF1">
    <property type="entry name" value="CONSERVED PROTEIN"/>
    <property type="match status" value="1"/>
</dbReference>
<proteinExistence type="predicted"/>
<dbReference type="InterPro" id="IPR041581">
    <property type="entry name" value="Glyoxalase_6"/>
</dbReference>
<dbReference type="InterPro" id="IPR029068">
    <property type="entry name" value="Glyas_Bleomycin-R_OHBP_Dase"/>
</dbReference>
<comment type="caution">
    <text evidence="2">The sequence shown here is derived from an EMBL/GenBank/DDBJ whole genome shotgun (WGS) entry which is preliminary data.</text>
</comment>
<feature type="domain" description="VOC" evidence="1">
    <location>
        <begin position="4"/>
        <end position="117"/>
    </location>
</feature>
<dbReference type="InterPro" id="IPR037523">
    <property type="entry name" value="VOC_core"/>
</dbReference>
<dbReference type="PROSITE" id="PS51819">
    <property type="entry name" value="VOC"/>
    <property type="match status" value="1"/>
</dbReference>
<sequence>MIGRLSTVVLDCPDPRALARFYSKLLGLPIIGDEGVWVDIGDRQGVRISFQEAPDHEPPRWPDPAFPQQAHLDVLVDDIDAAEPKVLALGATRLPCSGERFRVYADPAGHPFCLEWGEQETAAG</sequence>
<dbReference type="Proteomes" id="UP001165092">
    <property type="component" value="Unassembled WGS sequence"/>
</dbReference>
<keyword evidence="3" id="KW-1185">Reference proteome</keyword>
<dbReference type="AlphaFoldDB" id="A0A9W6P846"/>
<accession>A0A9W6P846</accession>
<dbReference type="Pfam" id="PF18029">
    <property type="entry name" value="Glyoxalase_6"/>
    <property type="match status" value="1"/>
</dbReference>
<evidence type="ECO:0000313" key="2">
    <source>
        <dbReference type="EMBL" id="GLU48763.1"/>
    </source>
</evidence>
<dbReference type="CDD" id="cd06587">
    <property type="entry name" value="VOC"/>
    <property type="match status" value="1"/>
</dbReference>
<dbReference type="PANTHER" id="PTHR35908">
    <property type="entry name" value="HYPOTHETICAL FUSION PROTEIN"/>
    <property type="match status" value="1"/>
</dbReference>
<dbReference type="SUPFAM" id="SSF54593">
    <property type="entry name" value="Glyoxalase/Bleomycin resistance protein/Dihydroxybiphenyl dioxygenase"/>
    <property type="match status" value="1"/>
</dbReference>
<protein>
    <submittedName>
        <fullName evidence="2">Glyoxalase</fullName>
    </submittedName>
</protein>
<organism evidence="2 3">
    <name type="scientific">Nocardiopsis ansamitocini</name>
    <dbReference type="NCBI Taxonomy" id="1670832"/>
    <lineage>
        <taxon>Bacteria</taxon>
        <taxon>Bacillati</taxon>
        <taxon>Actinomycetota</taxon>
        <taxon>Actinomycetes</taxon>
        <taxon>Streptosporangiales</taxon>
        <taxon>Nocardiopsidaceae</taxon>
        <taxon>Nocardiopsis</taxon>
    </lineage>
</organism>
<name>A0A9W6P846_9ACTN</name>
<dbReference type="EMBL" id="BSQG01000005">
    <property type="protein sequence ID" value="GLU48763.1"/>
    <property type="molecule type" value="Genomic_DNA"/>
</dbReference>
<evidence type="ECO:0000259" key="1">
    <source>
        <dbReference type="PROSITE" id="PS51819"/>
    </source>
</evidence>
<evidence type="ECO:0000313" key="3">
    <source>
        <dbReference type="Proteomes" id="UP001165092"/>
    </source>
</evidence>